<sequence>MEKKDLIDSTDSESADNPEADENPEAIYLLAAHAAYAGEIAVARLLFNFLEGDEYCGACPNCETDWYVWPQEGEGTTGELVVYTEDPVSAKKEGHAVCPECGVQVAVWEALTS</sequence>
<evidence type="ECO:0000313" key="2">
    <source>
        <dbReference type="Proteomes" id="UP001380953"/>
    </source>
</evidence>
<comment type="caution">
    <text evidence="1">The sequence shown here is derived from an EMBL/GenBank/DDBJ whole genome shotgun (WGS) entry which is preliminary data.</text>
</comment>
<name>A0ACC6P9E2_9BACL</name>
<dbReference type="Proteomes" id="UP001380953">
    <property type="component" value="Unassembled WGS sequence"/>
</dbReference>
<keyword evidence="2" id="KW-1185">Reference proteome</keyword>
<organism evidence="1 2">
    <name type="scientific">Saccharibacillus sacchari</name>
    <dbReference type="NCBI Taxonomy" id="456493"/>
    <lineage>
        <taxon>Bacteria</taxon>
        <taxon>Bacillati</taxon>
        <taxon>Bacillota</taxon>
        <taxon>Bacilli</taxon>
        <taxon>Bacillales</taxon>
        <taxon>Paenibacillaceae</taxon>
        <taxon>Saccharibacillus</taxon>
    </lineage>
</organism>
<reference evidence="1" key="1">
    <citation type="submission" date="2024-03" db="EMBL/GenBank/DDBJ databases">
        <title>Whole genome sequecning of epiphytes from Marcgravia umbellata leaves.</title>
        <authorList>
            <person name="Kumar G."/>
            <person name="Savka M.A."/>
        </authorList>
    </citation>
    <scope>NUCLEOTIDE SEQUENCE</scope>
    <source>
        <strain evidence="1">RIT_BL5</strain>
    </source>
</reference>
<accession>A0ACC6P9E2</accession>
<protein>
    <submittedName>
        <fullName evidence="1">Uncharacterized protein</fullName>
    </submittedName>
</protein>
<gene>
    <name evidence="1" type="ORF">WKI47_06450</name>
</gene>
<proteinExistence type="predicted"/>
<dbReference type="EMBL" id="JBBKAR010000019">
    <property type="protein sequence ID" value="MEJ8303555.1"/>
    <property type="molecule type" value="Genomic_DNA"/>
</dbReference>
<evidence type="ECO:0000313" key="1">
    <source>
        <dbReference type="EMBL" id="MEJ8303555.1"/>
    </source>
</evidence>